<dbReference type="EMBL" id="ML734625">
    <property type="protein sequence ID" value="KAB8244556.1"/>
    <property type="molecule type" value="Genomic_DNA"/>
</dbReference>
<evidence type="ECO:0000313" key="1">
    <source>
        <dbReference type="EMBL" id="KAB8244556.1"/>
    </source>
</evidence>
<name>A0A5N6GQB1_ASPFL</name>
<dbReference type="AlphaFoldDB" id="A0A5N6GQB1"/>
<sequence length="109" mass="12140">MGSMRTDHDKKKLRENATMLISNDENVQLAHDEITGENDFKYERSPNVCAVVVDEGSDFGYAQITGGGREPIIVYTGRGTTGYKRVEISDGQTCMLYGCPTVLYIRPRS</sequence>
<organism evidence="1">
    <name type="scientific">Aspergillus flavus</name>
    <dbReference type="NCBI Taxonomy" id="5059"/>
    <lineage>
        <taxon>Eukaryota</taxon>
        <taxon>Fungi</taxon>
        <taxon>Dikarya</taxon>
        <taxon>Ascomycota</taxon>
        <taxon>Pezizomycotina</taxon>
        <taxon>Eurotiomycetes</taxon>
        <taxon>Eurotiomycetidae</taxon>
        <taxon>Eurotiales</taxon>
        <taxon>Aspergillaceae</taxon>
        <taxon>Aspergillus</taxon>
        <taxon>Aspergillus subgen. Circumdati</taxon>
    </lineage>
</organism>
<proteinExistence type="predicted"/>
<protein>
    <submittedName>
        <fullName evidence="1">Uncharacterized protein</fullName>
    </submittedName>
</protein>
<dbReference type="Proteomes" id="UP000325434">
    <property type="component" value="Unassembled WGS sequence"/>
</dbReference>
<accession>A0A5N6GQB1</accession>
<reference evidence="1" key="1">
    <citation type="submission" date="2019-04" db="EMBL/GenBank/DDBJ databases">
        <title>Friends and foes A comparative genomics study of 23 Aspergillus species from section Flavi.</title>
        <authorList>
            <consortium name="DOE Joint Genome Institute"/>
            <person name="Kjaerbolling I."/>
            <person name="Vesth T."/>
            <person name="Frisvad J.C."/>
            <person name="Nybo J.L."/>
            <person name="Theobald S."/>
            <person name="Kildgaard S."/>
            <person name="Isbrandt T."/>
            <person name="Kuo A."/>
            <person name="Sato A."/>
            <person name="Lyhne E.K."/>
            <person name="Kogle M.E."/>
            <person name="Wiebenga A."/>
            <person name="Kun R.S."/>
            <person name="Lubbers R.J."/>
            <person name="Makela M.R."/>
            <person name="Barry K."/>
            <person name="Chovatia M."/>
            <person name="Clum A."/>
            <person name="Daum C."/>
            <person name="Haridas S."/>
            <person name="He G."/>
            <person name="LaButti K."/>
            <person name="Lipzen A."/>
            <person name="Mondo S."/>
            <person name="Riley R."/>
            <person name="Salamov A."/>
            <person name="Simmons B.A."/>
            <person name="Magnuson J.K."/>
            <person name="Henrissat B."/>
            <person name="Mortensen U.H."/>
            <person name="Larsen T.O."/>
            <person name="Devries R.P."/>
            <person name="Grigoriev I.V."/>
            <person name="Machida M."/>
            <person name="Baker S.E."/>
            <person name="Andersen M.R."/>
        </authorList>
    </citation>
    <scope>NUCLEOTIDE SEQUENCE [LARGE SCALE GENOMIC DNA]</scope>
    <source>
        <strain evidence="1">CBS 121.62</strain>
    </source>
</reference>
<gene>
    <name evidence="1" type="ORF">BDV35DRAFT_287190</name>
</gene>